<organism evidence="3 4">
    <name type="scientific">Nocardioides bizhenqiangii</name>
    <dbReference type="NCBI Taxonomy" id="3095076"/>
    <lineage>
        <taxon>Bacteria</taxon>
        <taxon>Bacillati</taxon>
        <taxon>Actinomycetota</taxon>
        <taxon>Actinomycetes</taxon>
        <taxon>Propionibacteriales</taxon>
        <taxon>Nocardioidaceae</taxon>
        <taxon>Nocardioides</taxon>
    </lineage>
</organism>
<evidence type="ECO:0000313" key="3">
    <source>
        <dbReference type="EMBL" id="WQQ26846.1"/>
    </source>
</evidence>
<keyword evidence="2" id="KW-0812">Transmembrane</keyword>
<gene>
    <name evidence="3" type="ORF">SHK19_01110</name>
</gene>
<evidence type="ECO:0000313" key="4">
    <source>
        <dbReference type="Proteomes" id="UP001327225"/>
    </source>
</evidence>
<accession>A0ABZ0ZRB2</accession>
<proteinExistence type="predicted"/>
<feature type="region of interest" description="Disordered" evidence="1">
    <location>
        <begin position="115"/>
        <end position="141"/>
    </location>
</feature>
<protein>
    <recommendedName>
        <fullName evidence="5">DUF4178 domain-containing protein</fullName>
    </recommendedName>
</protein>
<name>A0ABZ0ZRB2_9ACTN</name>
<evidence type="ECO:0000256" key="2">
    <source>
        <dbReference type="SAM" id="Phobius"/>
    </source>
</evidence>
<dbReference type="Proteomes" id="UP001327225">
    <property type="component" value="Chromosome"/>
</dbReference>
<keyword evidence="2" id="KW-0472">Membrane</keyword>
<dbReference type="RefSeq" id="WP_322937613.1">
    <property type="nucleotide sequence ID" value="NZ_CP141059.1"/>
</dbReference>
<evidence type="ECO:0008006" key="5">
    <source>
        <dbReference type="Google" id="ProtNLM"/>
    </source>
</evidence>
<feature type="region of interest" description="Disordered" evidence="1">
    <location>
        <begin position="194"/>
        <end position="235"/>
    </location>
</feature>
<dbReference type="EMBL" id="CP141059">
    <property type="protein sequence ID" value="WQQ26846.1"/>
    <property type="molecule type" value="Genomic_DNA"/>
</dbReference>
<feature type="transmembrane region" description="Helical" evidence="2">
    <location>
        <begin position="168"/>
        <end position="189"/>
    </location>
</feature>
<feature type="compositionally biased region" description="Pro residues" evidence="1">
    <location>
        <begin position="119"/>
        <end position="136"/>
    </location>
</feature>
<sequence>MELHKDIRDLIRSNGPAILEDPMGFRAGLEDLLGDESLPTGLINLLVDAVRNQAVWLVVHNVDNGADPVSAVRDAGQRFALARGGGDPAMCGWACAVLGYGVGRIDEATVAAFSSRHLPAPPPPPPPPPSSLPPLPRADVHSRTTAFAPQFPPAPPPPAPAARKRWPFVVAVVLVLLLATGGGVAWWQLSSDDDTASASQSEEENGGEDGTEDDGSTDDGSTDDGSGEGDGGIDLEDVDTRYRYLAENITVGATSCVDVDPPAGAEEMLECTVPVGTLRLTTYASTDDLSVGRVRVVDATRPYTLSGQDQGQLFYAFDPKLFTPHEPGTAEIYWDSKFARVAAHLTASAGSEYADVETQYGLTSPTVEAPTEPGLPRLIEFIRTWPKIKGCERQFTFIEGELEANWCSYRSRRWGELNVYVSTFRTGRDFLAYRSDTAEWEDEDAVYEGGNWNFTETPDVNEGRQHGYLIQDGTADENAVFYIDDAKCRCYLEAYGPDGEASATPEALAALFFS</sequence>
<keyword evidence="4" id="KW-1185">Reference proteome</keyword>
<reference evidence="4" key="1">
    <citation type="submission" date="2023-12" db="EMBL/GenBank/DDBJ databases">
        <title>Novel species in genus Nocardioides.</title>
        <authorList>
            <person name="Zhou H."/>
        </authorList>
    </citation>
    <scope>NUCLEOTIDE SEQUENCE [LARGE SCALE GENOMIC DNA]</scope>
    <source>
        <strain evidence="4">HM61</strain>
    </source>
</reference>
<evidence type="ECO:0000256" key="1">
    <source>
        <dbReference type="SAM" id="MobiDB-lite"/>
    </source>
</evidence>
<keyword evidence="2" id="KW-1133">Transmembrane helix</keyword>